<dbReference type="Proteomes" id="UP001230908">
    <property type="component" value="Unassembled WGS sequence"/>
</dbReference>
<gene>
    <name evidence="4" type="ORF">RB614_04175</name>
</gene>
<dbReference type="PROSITE" id="PS51257">
    <property type="entry name" value="PROKAR_LIPOPROTEIN"/>
    <property type="match status" value="1"/>
</dbReference>
<dbReference type="InterPro" id="IPR030678">
    <property type="entry name" value="Peptide/Ni-bd"/>
</dbReference>
<comment type="caution">
    <text evidence="4">The sequence shown here is derived from an EMBL/GenBank/DDBJ whole genome shotgun (WGS) entry which is preliminary data.</text>
</comment>
<dbReference type="CDD" id="cd00995">
    <property type="entry name" value="PBP2_NikA_DppA_OppA_like"/>
    <property type="match status" value="1"/>
</dbReference>
<evidence type="ECO:0000313" key="5">
    <source>
        <dbReference type="Proteomes" id="UP001230908"/>
    </source>
</evidence>
<accession>A0ABU0ZCQ8</accession>
<dbReference type="SUPFAM" id="SSF53850">
    <property type="entry name" value="Periplasmic binding protein-like II"/>
    <property type="match status" value="1"/>
</dbReference>
<dbReference type="EMBL" id="JAVHUY010000003">
    <property type="protein sequence ID" value="MDQ7903712.1"/>
    <property type="molecule type" value="Genomic_DNA"/>
</dbReference>
<reference evidence="4 5" key="1">
    <citation type="submission" date="2023-08" db="EMBL/GenBank/DDBJ databases">
        <title>Phytohabitans sansha sp. nov., isolated from marine sediment.</title>
        <authorList>
            <person name="Zhao Y."/>
            <person name="Yi K."/>
        </authorList>
    </citation>
    <scope>NUCLEOTIDE SEQUENCE [LARGE SCALE GENOMIC DNA]</scope>
    <source>
        <strain evidence="4 5">ZYX-F-186</strain>
    </source>
</reference>
<dbReference type="InterPro" id="IPR039424">
    <property type="entry name" value="SBP_5"/>
</dbReference>
<evidence type="ECO:0000256" key="1">
    <source>
        <dbReference type="ARBA" id="ARBA00022729"/>
    </source>
</evidence>
<feature type="chain" id="PRO_5045488424" evidence="2">
    <location>
        <begin position="28"/>
        <end position="545"/>
    </location>
</feature>
<keyword evidence="1 2" id="KW-0732">Signal</keyword>
<evidence type="ECO:0000313" key="4">
    <source>
        <dbReference type="EMBL" id="MDQ7903712.1"/>
    </source>
</evidence>
<dbReference type="PIRSF" id="PIRSF002741">
    <property type="entry name" value="MppA"/>
    <property type="match status" value="1"/>
</dbReference>
<dbReference type="PANTHER" id="PTHR30290">
    <property type="entry name" value="PERIPLASMIC BINDING COMPONENT OF ABC TRANSPORTER"/>
    <property type="match status" value="1"/>
</dbReference>
<name>A0ABU0ZCQ8_9ACTN</name>
<evidence type="ECO:0000259" key="3">
    <source>
        <dbReference type="Pfam" id="PF00496"/>
    </source>
</evidence>
<organism evidence="4 5">
    <name type="scientific">Phytohabitans maris</name>
    <dbReference type="NCBI Taxonomy" id="3071409"/>
    <lineage>
        <taxon>Bacteria</taxon>
        <taxon>Bacillati</taxon>
        <taxon>Actinomycetota</taxon>
        <taxon>Actinomycetes</taxon>
        <taxon>Micromonosporales</taxon>
        <taxon>Micromonosporaceae</taxon>
    </lineage>
</organism>
<dbReference type="Gene3D" id="3.40.190.10">
    <property type="entry name" value="Periplasmic binding protein-like II"/>
    <property type="match status" value="1"/>
</dbReference>
<protein>
    <submittedName>
        <fullName evidence="4">ABC transporter substrate-binding protein</fullName>
    </submittedName>
</protein>
<sequence>MNGRSTRKIRARTALAVLLSAGLLATAACGDSSDGGEPKSGPSTAAAGYKEGFVNGGDATGTAVKGGQLTMAVYAETASLDPANTPGTGYIGGTELTAIFDVLVRFDPITGKYQPQLAESLTPNADNTEWTLTLRPDVTFSDGTPLDAQAVKTSLTRMATKGRAGWPISQNVQTMTVKDPRTLVLKLNKSLAAFPYALAYNPGWITHPDADAKGEAYGRAPIGAGPYTVEKYAPGEEIVLKARDDYWGGRPNIDTLRFVPIVGDKAKLEALDSGTVDLAFLGEPTSVRDALQAGRPGFMTLSNYGQALLVNTAAGRPTADPKVRQAIAYAINPDVINQRVNNGAGVATKQLYGSTSRYFTPDAQALPYDPAKAKQLLEEAKAAGYDGKLKLVSSSSPMRSNLALATEALLEAVGFEVDTDVTGTIADQTRKVNIEKNFDISTSGPAYREQEPAMEITKTLKSDSLQNASNYKSPQMDGLLQELAAAKDLTEVKSKLTQIQNLINQDLPIIGYATIPEMLVWGKNVKGIEPTITSSLILTKAWIER</sequence>
<keyword evidence="5" id="KW-1185">Reference proteome</keyword>
<dbReference type="RefSeq" id="WP_308710987.1">
    <property type="nucleotide sequence ID" value="NZ_JAVHUY010000003.1"/>
</dbReference>
<dbReference type="Gene3D" id="3.10.105.10">
    <property type="entry name" value="Dipeptide-binding Protein, Domain 3"/>
    <property type="match status" value="1"/>
</dbReference>
<dbReference type="Pfam" id="PF00496">
    <property type="entry name" value="SBP_bac_5"/>
    <property type="match status" value="1"/>
</dbReference>
<dbReference type="PANTHER" id="PTHR30290:SF38">
    <property type="entry name" value="D,D-DIPEPTIDE-BINDING PERIPLASMIC PROTEIN DDPA-RELATED"/>
    <property type="match status" value="1"/>
</dbReference>
<evidence type="ECO:0000256" key="2">
    <source>
        <dbReference type="SAM" id="SignalP"/>
    </source>
</evidence>
<feature type="domain" description="Solute-binding protein family 5" evidence="3">
    <location>
        <begin position="112"/>
        <end position="445"/>
    </location>
</feature>
<feature type="signal peptide" evidence="2">
    <location>
        <begin position="1"/>
        <end position="27"/>
    </location>
</feature>
<dbReference type="InterPro" id="IPR000914">
    <property type="entry name" value="SBP_5_dom"/>
</dbReference>
<proteinExistence type="predicted"/>